<keyword evidence="4" id="KW-1185">Reference proteome</keyword>
<dbReference type="InterPro" id="IPR011766">
    <property type="entry name" value="TPP_enzyme_TPP-bd"/>
</dbReference>
<protein>
    <submittedName>
        <fullName evidence="3">Pyruvate ferredoxin oxidoreductase beta subunit</fullName>
    </submittedName>
</protein>
<sequence>MAYAFKEVMNKPERLTGGHRMCAGCGAPIAVRGVLRALKESDRAVIANATGCLEVSTFTYPYTAWKDSFIHNAFENAGATLSGVETAYRVLRHKGKLDDTYKFIAFGGDGGTYDIGFQSLSGAMERGHEMVYVCYDNGAYMNTGIQRSSATPKYADTTTSPVGSALQGKQQFRKDIAGVMAAHEIPYVAQTTFLANFKDLHEKSERAIYTEGPAFLNVLAPCPRGWRYETEDLMEICRLAVDTCYWPLFEVINGQWQLSYQPKEKLPIEAFLEPQGRFKHLFQPENRHLIQELQQDVDSKWEALRKRCEM</sequence>
<dbReference type="GO" id="GO:0016491">
    <property type="term" value="F:oxidoreductase activity"/>
    <property type="evidence" value="ECO:0007669"/>
    <property type="project" value="UniProtKB-KW"/>
</dbReference>
<dbReference type="PANTHER" id="PTHR42897">
    <property type="entry name" value="PYRUVATE SYNTHASE SUBUNIT PORB"/>
    <property type="match status" value="1"/>
</dbReference>
<gene>
    <name evidence="3" type="ORF">SAMN06296020_101452</name>
</gene>
<feature type="domain" description="Thiamine pyrophosphate enzyme TPP-binding" evidence="2">
    <location>
        <begin position="50"/>
        <end position="218"/>
    </location>
</feature>
<proteinExistence type="predicted"/>
<dbReference type="PANTHER" id="PTHR42897:SF2">
    <property type="entry name" value="PYRUVATE SYNTHASE SUBUNIT PORB"/>
    <property type="match status" value="1"/>
</dbReference>
<dbReference type="Proteomes" id="UP001158066">
    <property type="component" value="Unassembled WGS sequence"/>
</dbReference>
<evidence type="ECO:0000313" key="3">
    <source>
        <dbReference type="EMBL" id="SMP41040.1"/>
    </source>
</evidence>
<keyword evidence="3" id="KW-0670">Pyruvate</keyword>
<dbReference type="EMBL" id="FXUF01000001">
    <property type="protein sequence ID" value="SMP41040.1"/>
    <property type="molecule type" value="Genomic_DNA"/>
</dbReference>
<evidence type="ECO:0000256" key="1">
    <source>
        <dbReference type="ARBA" id="ARBA00023002"/>
    </source>
</evidence>
<keyword evidence="1" id="KW-0560">Oxidoreductase</keyword>
<dbReference type="RefSeq" id="WP_283407792.1">
    <property type="nucleotide sequence ID" value="NZ_FXUF01000001.1"/>
</dbReference>
<reference evidence="3" key="1">
    <citation type="submission" date="2017-05" db="EMBL/GenBank/DDBJ databases">
        <authorList>
            <person name="Varghese N."/>
            <person name="Submissions S."/>
        </authorList>
    </citation>
    <scope>NUCLEOTIDE SEQUENCE</scope>
    <source>
        <strain evidence="3">Su22</strain>
    </source>
</reference>
<accession>A0AA46AHQ4</accession>
<name>A0AA46AHQ4_9CLOT</name>
<dbReference type="Gene3D" id="3.40.50.970">
    <property type="match status" value="2"/>
</dbReference>
<comment type="caution">
    <text evidence="3">The sequence shown here is derived from an EMBL/GenBank/DDBJ whole genome shotgun (WGS) entry which is preliminary data.</text>
</comment>
<dbReference type="InterPro" id="IPR029061">
    <property type="entry name" value="THDP-binding"/>
</dbReference>
<dbReference type="InterPro" id="IPR051479">
    <property type="entry name" value="PorB-like"/>
</dbReference>
<dbReference type="Pfam" id="PF02775">
    <property type="entry name" value="TPP_enzyme_C"/>
    <property type="match status" value="1"/>
</dbReference>
<organism evidence="3 4">
    <name type="scientific">Anoxynatronum buryatiense</name>
    <dbReference type="NCBI Taxonomy" id="489973"/>
    <lineage>
        <taxon>Bacteria</taxon>
        <taxon>Bacillati</taxon>
        <taxon>Bacillota</taxon>
        <taxon>Clostridia</taxon>
        <taxon>Eubacteriales</taxon>
        <taxon>Clostridiaceae</taxon>
        <taxon>Anoxynatronum</taxon>
    </lineage>
</organism>
<dbReference type="AlphaFoldDB" id="A0AA46AHQ4"/>
<evidence type="ECO:0000259" key="2">
    <source>
        <dbReference type="Pfam" id="PF02775"/>
    </source>
</evidence>
<dbReference type="GO" id="GO:0030976">
    <property type="term" value="F:thiamine pyrophosphate binding"/>
    <property type="evidence" value="ECO:0007669"/>
    <property type="project" value="InterPro"/>
</dbReference>
<dbReference type="SUPFAM" id="SSF52518">
    <property type="entry name" value="Thiamin diphosphate-binding fold (THDP-binding)"/>
    <property type="match status" value="1"/>
</dbReference>
<evidence type="ECO:0000313" key="4">
    <source>
        <dbReference type="Proteomes" id="UP001158066"/>
    </source>
</evidence>
<dbReference type="CDD" id="cd03376">
    <property type="entry name" value="TPP_PFOR_porB_like"/>
    <property type="match status" value="1"/>
</dbReference>